<dbReference type="SUPFAM" id="SSF81345">
    <property type="entry name" value="ABC transporter involved in vitamin B12 uptake, BtuC"/>
    <property type="match status" value="1"/>
</dbReference>
<keyword evidence="4" id="KW-1003">Cell membrane</keyword>
<proteinExistence type="inferred from homology"/>
<dbReference type="RefSeq" id="WP_166248368.1">
    <property type="nucleotide sequence ID" value="NZ_CP049616.1"/>
</dbReference>
<dbReference type="Proteomes" id="UP000502928">
    <property type="component" value="Chromosome"/>
</dbReference>
<feature type="transmembrane region" description="Helical" evidence="8">
    <location>
        <begin position="93"/>
        <end position="121"/>
    </location>
</feature>
<evidence type="ECO:0000313" key="9">
    <source>
        <dbReference type="EMBL" id="QII44841.1"/>
    </source>
</evidence>
<dbReference type="CDD" id="cd06550">
    <property type="entry name" value="TM_ABC_iron-siderophores_like"/>
    <property type="match status" value="1"/>
</dbReference>
<evidence type="ECO:0000256" key="2">
    <source>
        <dbReference type="ARBA" id="ARBA00007935"/>
    </source>
</evidence>
<dbReference type="EMBL" id="CP049616">
    <property type="protein sequence ID" value="QII44841.1"/>
    <property type="molecule type" value="Genomic_DNA"/>
</dbReference>
<evidence type="ECO:0000256" key="3">
    <source>
        <dbReference type="ARBA" id="ARBA00022448"/>
    </source>
</evidence>
<dbReference type="KEGG" id="mut:GVT53_09150"/>
<feature type="transmembrane region" description="Helical" evidence="8">
    <location>
        <begin position="127"/>
        <end position="148"/>
    </location>
</feature>
<evidence type="ECO:0000256" key="6">
    <source>
        <dbReference type="ARBA" id="ARBA00022989"/>
    </source>
</evidence>
<organism evidence="9 10">
    <name type="scientific">Flagellimonas oceani</name>
    <dbReference type="NCBI Taxonomy" id="2698672"/>
    <lineage>
        <taxon>Bacteria</taxon>
        <taxon>Pseudomonadati</taxon>
        <taxon>Bacteroidota</taxon>
        <taxon>Flavobacteriia</taxon>
        <taxon>Flavobacteriales</taxon>
        <taxon>Flavobacteriaceae</taxon>
        <taxon>Flagellimonas</taxon>
    </lineage>
</organism>
<keyword evidence="6 8" id="KW-1133">Transmembrane helix</keyword>
<dbReference type="Pfam" id="PF01032">
    <property type="entry name" value="FecCD"/>
    <property type="match status" value="1"/>
</dbReference>
<evidence type="ECO:0000256" key="8">
    <source>
        <dbReference type="SAM" id="Phobius"/>
    </source>
</evidence>
<dbReference type="GO" id="GO:0022857">
    <property type="term" value="F:transmembrane transporter activity"/>
    <property type="evidence" value="ECO:0007669"/>
    <property type="project" value="InterPro"/>
</dbReference>
<comment type="subcellular location">
    <subcellularLocation>
        <location evidence="1">Cell membrane</location>
        <topology evidence="1">Multi-pass membrane protein</topology>
    </subcellularLocation>
</comment>
<dbReference type="PANTHER" id="PTHR30472:SF41">
    <property type="entry name" value="TRANSPORT SYSTEM PERMEASE PROTEIN"/>
    <property type="match status" value="1"/>
</dbReference>
<dbReference type="GO" id="GO:0033214">
    <property type="term" value="P:siderophore-iron import into cell"/>
    <property type="evidence" value="ECO:0007669"/>
    <property type="project" value="TreeGrafter"/>
</dbReference>
<feature type="transmembrane region" description="Helical" evidence="8">
    <location>
        <begin position="288"/>
        <end position="310"/>
    </location>
</feature>
<comment type="similarity">
    <text evidence="2">Belongs to the binding-protein-dependent transport system permease family. FecCD subfamily.</text>
</comment>
<dbReference type="PANTHER" id="PTHR30472">
    <property type="entry name" value="FERRIC ENTEROBACTIN TRANSPORT SYSTEM PERMEASE PROTEIN"/>
    <property type="match status" value="1"/>
</dbReference>
<evidence type="ECO:0000256" key="5">
    <source>
        <dbReference type="ARBA" id="ARBA00022692"/>
    </source>
</evidence>
<feature type="transmembrane region" description="Helical" evidence="8">
    <location>
        <begin position="316"/>
        <end position="336"/>
    </location>
</feature>
<reference evidence="9 10" key="1">
    <citation type="submission" date="2020-02" db="EMBL/GenBank/DDBJ databases">
        <title>Complete genome of Muricauda sp. 501str8.</title>
        <authorList>
            <person name="Dong B."/>
            <person name="Zhu S."/>
            <person name="Yang J."/>
            <person name="Chen J."/>
        </authorList>
    </citation>
    <scope>NUCLEOTIDE SEQUENCE [LARGE SCALE GENOMIC DNA]</scope>
    <source>
        <strain evidence="9 10">501str8</strain>
    </source>
</reference>
<sequence>MQGPRTYRFSFLLMLLALLCAWLLNVSSGSVNIPFADMLSTLFGENPKITSWEYIIWDYRIPKAFTSIVVGAGLSLSGLLMQTLFRNPLAGPFVLGISSGASLGAALLLMGITLLTGYGAFTFLGDVSLAIAASIGSFLVLLIVMIVAQRVKDTMALLIIGLMFGSITSAIVSVLAYFSTAENLQRFIFWSFGSVGNLSVNQLLLLGGIVALGVLLSIISIKSLNAFLLGENYAQSLGVSLKKSRLTVIVATGLLAGGITAFAGPIAFVGLAVPHLTRQIFNTMEHKVLIPAVMLYGAILMLLCDTLAQLPNSASVLPINAVTSLVGAPVVIWLLVRKRKMMF</sequence>
<keyword evidence="5 8" id="KW-0812">Transmembrane</keyword>
<name>A0A6G7J1U3_9FLAO</name>
<evidence type="ECO:0000256" key="4">
    <source>
        <dbReference type="ARBA" id="ARBA00022475"/>
    </source>
</evidence>
<protein>
    <submittedName>
        <fullName evidence="9">Iron ABC transporter permease</fullName>
    </submittedName>
</protein>
<keyword evidence="7 8" id="KW-0472">Membrane</keyword>
<evidence type="ECO:0000256" key="1">
    <source>
        <dbReference type="ARBA" id="ARBA00004651"/>
    </source>
</evidence>
<keyword evidence="10" id="KW-1185">Reference proteome</keyword>
<feature type="transmembrane region" description="Helical" evidence="8">
    <location>
        <begin position="248"/>
        <end position="276"/>
    </location>
</feature>
<feature type="transmembrane region" description="Helical" evidence="8">
    <location>
        <begin position="155"/>
        <end position="178"/>
    </location>
</feature>
<dbReference type="Gene3D" id="1.10.3470.10">
    <property type="entry name" value="ABC transporter involved in vitamin B12 uptake, BtuC"/>
    <property type="match status" value="1"/>
</dbReference>
<accession>A0A6G7J1U3</accession>
<dbReference type="AlphaFoldDB" id="A0A6G7J1U3"/>
<dbReference type="InterPro" id="IPR037294">
    <property type="entry name" value="ABC_BtuC-like"/>
</dbReference>
<gene>
    <name evidence="9" type="ORF">GVT53_09150</name>
</gene>
<evidence type="ECO:0000256" key="7">
    <source>
        <dbReference type="ARBA" id="ARBA00023136"/>
    </source>
</evidence>
<keyword evidence="3" id="KW-0813">Transport</keyword>
<dbReference type="InterPro" id="IPR000522">
    <property type="entry name" value="ABC_transptr_permease_BtuC"/>
</dbReference>
<dbReference type="GO" id="GO:0005886">
    <property type="term" value="C:plasma membrane"/>
    <property type="evidence" value="ECO:0007669"/>
    <property type="project" value="UniProtKB-SubCell"/>
</dbReference>
<evidence type="ECO:0000313" key="10">
    <source>
        <dbReference type="Proteomes" id="UP000502928"/>
    </source>
</evidence>
<feature type="transmembrane region" description="Helical" evidence="8">
    <location>
        <begin position="205"/>
        <end position="228"/>
    </location>
</feature>